<dbReference type="InterPro" id="IPR057670">
    <property type="entry name" value="SH3_retrovirus"/>
</dbReference>
<dbReference type="PROSITE" id="PS50994">
    <property type="entry name" value="INTEGRASE"/>
    <property type="match status" value="1"/>
</dbReference>
<dbReference type="EMBL" id="BKCJ010457803">
    <property type="protein sequence ID" value="GFA62726.1"/>
    <property type="molecule type" value="Genomic_DNA"/>
</dbReference>
<name>A0A699JWS2_TANCI</name>
<evidence type="ECO:0000259" key="2">
    <source>
        <dbReference type="PROSITE" id="PS50994"/>
    </source>
</evidence>
<comment type="caution">
    <text evidence="3">The sequence shown here is derived from an EMBL/GenBank/DDBJ whole genome shotgun (WGS) entry which is preliminary data.</text>
</comment>
<accession>A0A699JWS2</accession>
<dbReference type="AlphaFoldDB" id="A0A699JWS2"/>
<dbReference type="Gene3D" id="3.30.420.10">
    <property type="entry name" value="Ribonuclease H-like superfamily/Ribonuclease H"/>
    <property type="match status" value="1"/>
</dbReference>
<dbReference type="SUPFAM" id="SSF53098">
    <property type="entry name" value="Ribonuclease H-like"/>
    <property type="match status" value="1"/>
</dbReference>
<feature type="compositionally biased region" description="Basic and acidic residues" evidence="1">
    <location>
        <begin position="537"/>
        <end position="553"/>
    </location>
</feature>
<feature type="domain" description="Integrase catalytic" evidence="2">
    <location>
        <begin position="236"/>
        <end position="403"/>
    </location>
</feature>
<dbReference type="PANTHER" id="PTHR42648:SF32">
    <property type="entry name" value="RIBONUCLEASE H-LIKE DOMAIN, GAG-PRE-INTEGRASE DOMAIN PROTEIN-RELATED"/>
    <property type="match status" value="1"/>
</dbReference>
<feature type="region of interest" description="Disordered" evidence="1">
    <location>
        <begin position="593"/>
        <end position="635"/>
    </location>
</feature>
<dbReference type="PANTHER" id="PTHR42648">
    <property type="entry name" value="TRANSPOSASE, PUTATIVE-RELATED"/>
    <property type="match status" value="1"/>
</dbReference>
<dbReference type="InterPro" id="IPR001584">
    <property type="entry name" value="Integrase_cat-core"/>
</dbReference>
<evidence type="ECO:0000313" key="3">
    <source>
        <dbReference type="EMBL" id="GFA62726.1"/>
    </source>
</evidence>
<dbReference type="InterPro" id="IPR039537">
    <property type="entry name" value="Retrotran_Ty1/copia-like"/>
</dbReference>
<dbReference type="GO" id="GO:0003676">
    <property type="term" value="F:nucleic acid binding"/>
    <property type="evidence" value="ECO:0007669"/>
    <property type="project" value="InterPro"/>
</dbReference>
<dbReference type="Pfam" id="PF25597">
    <property type="entry name" value="SH3_retrovirus"/>
    <property type="match status" value="1"/>
</dbReference>
<feature type="compositionally biased region" description="Polar residues" evidence="1">
    <location>
        <begin position="665"/>
        <end position="684"/>
    </location>
</feature>
<proteinExistence type="predicted"/>
<gene>
    <name evidence="3" type="ORF">Tci_634698</name>
</gene>
<protein>
    <recommendedName>
        <fullName evidence="2">Integrase catalytic domain-containing protein</fullName>
    </recommendedName>
</protein>
<feature type="non-terminal residue" evidence="3">
    <location>
        <position position="684"/>
    </location>
</feature>
<organism evidence="3">
    <name type="scientific">Tanacetum cinerariifolium</name>
    <name type="common">Dalmatian daisy</name>
    <name type="synonym">Chrysanthemum cinerariifolium</name>
    <dbReference type="NCBI Taxonomy" id="118510"/>
    <lineage>
        <taxon>Eukaryota</taxon>
        <taxon>Viridiplantae</taxon>
        <taxon>Streptophyta</taxon>
        <taxon>Embryophyta</taxon>
        <taxon>Tracheophyta</taxon>
        <taxon>Spermatophyta</taxon>
        <taxon>Magnoliopsida</taxon>
        <taxon>eudicotyledons</taxon>
        <taxon>Gunneridae</taxon>
        <taxon>Pentapetalae</taxon>
        <taxon>asterids</taxon>
        <taxon>campanulids</taxon>
        <taxon>Asterales</taxon>
        <taxon>Asteraceae</taxon>
        <taxon>Asteroideae</taxon>
        <taxon>Anthemideae</taxon>
        <taxon>Anthemidinae</taxon>
        <taxon>Tanacetum</taxon>
    </lineage>
</organism>
<feature type="region of interest" description="Disordered" evidence="1">
    <location>
        <begin position="664"/>
        <end position="684"/>
    </location>
</feature>
<feature type="compositionally biased region" description="Basic and acidic residues" evidence="1">
    <location>
        <begin position="561"/>
        <end position="572"/>
    </location>
</feature>
<reference evidence="3" key="1">
    <citation type="journal article" date="2019" name="Sci. Rep.">
        <title>Draft genome of Tanacetum cinerariifolium, the natural source of mosquito coil.</title>
        <authorList>
            <person name="Yamashiro T."/>
            <person name="Shiraishi A."/>
            <person name="Satake H."/>
            <person name="Nakayama K."/>
        </authorList>
    </citation>
    <scope>NUCLEOTIDE SEQUENCE</scope>
</reference>
<feature type="compositionally biased region" description="Low complexity" evidence="1">
    <location>
        <begin position="607"/>
        <end position="616"/>
    </location>
</feature>
<feature type="region of interest" description="Disordered" evidence="1">
    <location>
        <begin position="528"/>
        <end position="572"/>
    </location>
</feature>
<dbReference type="InterPro" id="IPR012337">
    <property type="entry name" value="RNaseH-like_sf"/>
</dbReference>
<dbReference type="GO" id="GO:0015074">
    <property type="term" value="P:DNA integration"/>
    <property type="evidence" value="ECO:0007669"/>
    <property type="project" value="InterPro"/>
</dbReference>
<feature type="compositionally biased region" description="Polar residues" evidence="1">
    <location>
        <begin position="595"/>
        <end position="606"/>
    </location>
</feature>
<evidence type="ECO:0000256" key="1">
    <source>
        <dbReference type="SAM" id="MobiDB-lite"/>
    </source>
</evidence>
<sequence length="684" mass="76037">MPPKPDLVFHTPPFDDNKHLAFNVQISPTKPKQDLSSRPSAPIIKDWVSNSEEDNMPQVSKDVPSFAQSSELVKSPRHSGQLFQAPIPVVSTIPLRSKPHSKGSKGTKKACFVCKSIDHLIKDCDFYARKLAHRPYASRDIHKQYAPLNHSKSPLHKVTTAAPLQSQHLPHRPSSNPSHSPLRITADKASAVSAAQDKKGTWVWRPKYLILDHDLRTTSASMTLKRFAYNDALGRSKGLPTKVYTNDNSCVACKKGKQHRASCKSKTVSSVDQPLFRLYMDLFGPTFVKSLNLYSGLENLLSLKVKVIRCDNETEFKNSNLNQFCELKGIKREFSIPRTPQQNGIAERKDRTLIEAARTLLADSLLPILFWAEAVNTACYVQNRVLVTKPHNKTPYELLHSRSPSISFMRSFGCPVTILNTLDHLGKFQRKVDEGFLVGYSVCSKAFRVFNSRTRIVQETLHVNFMENNPNVTGSSPAWLFDIDSLTRTMNYHPIITENQTNSHACLQDTEKAGEEVTHTYVLFPVLSDGSTNSQNKNKDALVDEKEHDDDIQKSVSQTRKQGDKTENKDKGKSPLVTIIGFKDLNAEFEDAAGPSNTAVSPTVANSSSQDASTSSHDSDMPNLEDLSHSDDANDVGAEADINNLESIISVSLIPTTKIHKDHPTSQIIGDLSSTTQTRSMARA</sequence>
<dbReference type="InterPro" id="IPR036397">
    <property type="entry name" value="RNaseH_sf"/>
</dbReference>